<dbReference type="PANTHER" id="PTHR12526">
    <property type="entry name" value="GLYCOSYLTRANSFERASE"/>
    <property type="match status" value="1"/>
</dbReference>
<dbReference type="SUPFAM" id="SSF53756">
    <property type="entry name" value="UDP-Glycosyltransferase/glycogen phosphorylase"/>
    <property type="match status" value="3"/>
</dbReference>
<dbReference type="Pfam" id="PF00534">
    <property type="entry name" value="Glycos_transf_1"/>
    <property type="match status" value="1"/>
</dbReference>
<keyword evidence="2" id="KW-0808">Transferase</keyword>
<dbReference type="Gene3D" id="3.40.50.2000">
    <property type="entry name" value="Glycogen Phosphorylase B"/>
    <property type="match status" value="4"/>
</dbReference>
<organism evidence="2 3">
    <name type="scientific">Rhodoblastus acidophilus</name>
    <name type="common">Rhodopseudomonas acidophila</name>
    <dbReference type="NCBI Taxonomy" id="1074"/>
    <lineage>
        <taxon>Bacteria</taxon>
        <taxon>Pseudomonadati</taxon>
        <taxon>Pseudomonadota</taxon>
        <taxon>Alphaproteobacteria</taxon>
        <taxon>Hyphomicrobiales</taxon>
        <taxon>Rhodoblastaceae</taxon>
        <taxon>Rhodoblastus</taxon>
    </lineage>
</organism>
<dbReference type="Proteomes" id="UP000439113">
    <property type="component" value="Unassembled WGS sequence"/>
</dbReference>
<dbReference type="CDD" id="cd03801">
    <property type="entry name" value="GT4_PimA-like"/>
    <property type="match status" value="2"/>
</dbReference>
<sequence>MTARKPKALVLCFFPAFSPPSSGGEMRLGGLYRELSRHYDITLLTSTDFGARFEDIRHSPDFRELRFPKDDHWRKAQTTLLESGVVGDLWGLMFALAVSDPACELRRVARELAEGVDVIVHDFPFSEPIFAAGAPAPEVYNAHNVEASLLSSIVAGPGFEAVWLKLLRMEGNLVRRAKTFAASAGDAEVFRLLYGATNVLACPNGYSEPEIGEIAAARAASPREAGARLLFTGSAHMPNVDAAENILVLARHLPDCRFVLAGGVCAAIAHKPRPDNVELFGIFSPAQKKELLRDADLYINPVVRGSGSSLKAVEALAAGVPMVSTPEGVRGLGLTPGEHAVVVLREDFVLAIRRVLADGALRARIAARGRELAKARFGWGAIADRLAADLRPDAAAAPPDPRPMVLAFNDYPLTGAPSGGAARVANLLGALDCDVVLLTFSEHAQISLLADGVLHVGVPKTADHAAFEAEVNLGQSVSVNDGVAALFVAGNRTLREIAASLAFSARAFIFEHPYMASALDDLRRLRPDAPIVYSAHNVEAELKCKLLRGHPLARTLVGFIAELERRLVAEADLIVCCTEGDRAHFATMSQAPVVLAGNGCTVAPFEKAARAAGMSGRIGFLGSSHGPNVDAADYIVRTLAPAFPQLRFELIGSVCSALKIVPPNVVLHGVAAERVKNFVMSQWDLALNPVTVGGGSSLKLPDYMAHGLPTLNTSQGARGFAVAERGAGRVVELAEFPRALGQMLSDPAGLVAQGARARAYAEQDLSWAATAQAYREALRPFFLRAPAPPPRKNLLVVTYRYTEPSRGGAEEYLIETLKRLRGRFARIDLAAVDVERIENRHHFGCDFSSGPGAAGRIGEIFDSARYFPNEELEEAELRLRAKDLERVWAQEEFHLLAPFAKTLEDAQAPRPLSGFYGIEILDGRVRRWTAPDFSFLIPRDARFFHLRGVATVEKSLSLVLVQAPRDGSPIVSLNCETRIAAHFDVHFALPEAPDDCVRILLCRADEHETPPDHRPFGVMVEAAGVSSGDVEDFSALRTHPADLAFQPDEVLRGDFEGWVAALRQAALRREPETDAAFSSMRGPHAPAMQQWLEAHGGDYDCVLVQGVPFDVVPSSVATLAGLNSRPRIVALPHFHGDDRFYHWRSYYDAFASADRTLLFSDSLARVMGDTEKFAVVPGGGVSFGDLGGPGVGRVFREACPVQNPFFLVLGRKTGSKGYFDVIEAHLKLRGVRSDIDLVMIGPDDDGLALAAPGLHVLGRQSREVVRGALAVCLGLISMSRSESFGIVLCEAWLFGKPVIANARCSAFRDLVRPEETGVLADGVDELAGAMARLADDAETRRRMGRAGFIEVVAKYSWDKCADAIAATLGAPVRN</sequence>
<dbReference type="Pfam" id="PF13692">
    <property type="entry name" value="Glyco_trans_1_4"/>
    <property type="match status" value="2"/>
</dbReference>
<evidence type="ECO:0000313" key="2">
    <source>
        <dbReference type="EMBL" id="MTV31895.1"/>
    </source>
</evidence>
<dbReference type="OrthoDB" id="9801573at2"/>
<dbReference type="InterPro" id="IPR001296">
    <property type="entry name" value="Glyco_trans_1"/>
</dbReference>
<dbReference type="RefSeq" id="WP_155446570.1">
    <property type="nucleotide sequence ID" value="NZ_JAOQNR010000015.1"/>
</dbReference>
<feature type="domain" description="Glycosyl transferase family 1" evidence="1">
    <location>
        <begin position="1200"/>
        <end position="1347"/>
    </location>
</feature>
<evidence type="ECO:0000259" key="1">
    <source>
        <dbReference type="Pfam" id="PF00534"/>
    </source>
</evidence>
<comment type="caution">
    <text evidence="2">The sequence shown here is derived from an EMBL/GenBank/DDBJ whole genome shotgun (WGS) entry which is preliminary data.</text>
</comment>
<accession>A0A6N8DQS3</accession>
<dbReference type="GO" id="GO:0016757">
    <property type="term" value="F:glycosyltransferase activity"/>
    <property type="evidence" value="ECO:0007669"/>
    <property type="project" value="InterPro"/>
</dbReference>
<reference evidence="2 3" key="1">
    <citation type="submission" date="2019-11" db="EMBL/GenBank/DDBJ databases">
        <title>Whole-genome sequence of a Rhodoblastus acidophilus DSM 142.</title>
        <authorList>
            <person name="Kyndt J.A."/>
            <person name="Meyer T.E."/>
        </authorList>
    </citation>
    <scope>NUCLEOTIDE SEQUENCE [LARGE SCALE GENOMIC DNA]</scope>
    <source>
        <strain evidence="2 3">DSM 142</strain>
    </source>
</reference>
<name>A0A6N8DQS3_RHOAC</name>
<protein>
    <submittedName>
        <fullName evidence="2">Glycosyltransferase</fullName>
    </submittedName>
</protein>
<gene>
    <name evidence="2" type="ORF">GJ654_12955</name>
</gene>
<dbReference type="PANTHER" id="PTHR12526:SF584">
    <property type="entry name" value="GLYCOSYLTRANSFERASE"/>
    <property type="match status" value="1"/>
</dbReference>
<proteinExistence type="predicted"/>
<evidence type="ECO:0000313" key="3">
    <source>
        <dbReference type="Proteomes" id="UP000439113"/>
    </source>
</evidence>
<dbReference type="EMBL" id="WNKS01000011">
    <property type="protein sequence ID" value="MTV31895.1"/>
    <property type="molecule type" value="Genomic_DNA"/>
</dbReference>